<dbReference type="CDD" id="cd05013">
    <property type="entry name" value="SIS_RpiR"/>
    <property type="match status" value="1"/>
</dbReference>
<dbReference type="PANTHER" id="PTHR30514:SF18">
    <property type="entry name" value="RPIR-FAMILY TRANSCRIPTIONAL REGULATOR"/>
    <property type="match status" value="1"/>
</dbReference>
<dbReference type="InterPro" id="IPR046348">
    <property type="entry name" value="SIS_dom_sf"/>
</dbReference>
<dbReference type="GO" id="GO:0003700">
    <property type="term" value="F:DNA-binding transcription factor activity"/>
    <property type="evidence" value="ECO:0007669"/>
    <property type="project" value="InterPro"/>
</dbReference>
<organism evidence="2">
    <name type="scientific">bioreactor metagenome</name>
    <dbReference type="NCBI Taxonomy" id="1076179"/>
    <lineage>
        <taxon>unclassified sequences</taxon>
        <taxon>metagenomes</taxon>
        <taxon>ecological metagenomes</taxon>
    </lineage>
</organism>
<evidence type="ECO:0000313" key="2">
    <source>
        <dbReference type="EMBL" id="MPM85031.1"/>
    </source>
</evidence>
<feature type="domain" description="SIS" evidence="1">
    <location>
        <begin position="26"/>
        <end position="161"/>
    </location>
</feature>
<dbReference type="InterPro" id="IPR001347">
    <property type="entry name" value="SIS_dom"/>
</dbReference>
<name>A0A645D704_9ZZZZ</name>
<evidence type="ECO:0000259" key="1">
    <source>
        <dbReference type="PROSITE" id="PS51464"/>
    </source>
</evidence>
<dbReference type="PANTHER" id="PTHR30514">
    <property type="entry name" value="GLUCOKINASE"/>
    <property type="match status" value="1"/>
</dbReference>
<dbReference type="AlphaFoldDB" id="A0A645D704"/>
<reference evidence="2" key="1">
    <citation type="submission" date="2019-08" db="EMBL/GenBank/DDBJ databases">
        <authorList>
            <person name="Kucharzyk K."/>
            <person name="Murdoch R.W."/>
            <person name="Higgins S."/>
            <person name="Loffler F."/>
        </authorList>
    </citation>
    <scope>NUCLEOTIDE SEQUENCE</scope>
</reference>
<dbReference type="GO" id="GO:0097367">
    <property type="term" value="F:carbohydrate derivative binding"/>
    <property type="evidence" value="ECO:0007669"/>
    <property type="project" value="InterPro"/>
</dbReference>
<accession>A0A645D704</accession>
<dbReference type="EMBL" id="VSSQ01033443">
    <property type="protein sequence ID" value="MPM85031.1"/>
    <property type="molecule type" value="Genomic_DNA"/>
</dbReference>
<gene>
    <name evidence="2" type="ORF">SDC9_132108</name>
</gene>
<dbReference type="InterPro" id="IPR047640">
    <property type="entry name" value="RpiR-like"/>
</dbReference>
<dbReference type="Gene3D" id="3.40.50.10490">
    <property type="entry name" value="Glucose-6-phosphate isomerase like protein, domain 1"/>
    <property type="match status" value="1"/>
</dbReference>
<dbReference type="Pfam" id="PF01380">
    <property type="entry name" value="SIS"/>
    <property type="match status" value="1"/>
</dbReference>
<dbReference type="InterPro" id="IPR035472">
    <property type="entry name" value="RpiR-like_SIS"/>
</dbReference>
<sequence length="179" mass="20145">MQTIKNNAYALDTLYNENLEKSFEIAIQKIQKARKIYIIASRSSYSVGYYLYFMLQRFLDNVCLINGVGDLSNHLLYVEKTDCLIAVSYTRYTKTTYKVVNHFFSKGCNVISITDTHTSPIALKSSQILLAQNTASYSLVGAMTLANCLVAALAKANLPESLERMKQQDQIALENGIYL</sequence>
<dbReference type="PROSITE" id="PS51464">
    <property type="entry name" value="SIS"/>
    <property type="match status" value="1"/>
</dbReference>
<dbReference type="GO" id="GO:0003677">
    <property type="term" value="F:DNA binding"/>
    <property type="evidence" value="ECO:0007669"/>
    <property type="project" value="InterPro"/>
</dbReference>
<dbReference type="SUPFAM" id="SSF53697">
    <property type="entry name" value="SIS domain"/>
    <property type="match status" value="1"/>
</dbReference>
<dbReference type="GO" id="GO:1901135">
    <property type="term" value="P:carbohydrate derivative metabolic process"/>
    <property type="evidence" value="ECO:0007669"/>
    <property type="project" value="InterPro"/>
</dbReference>
<proteinExistence type="predicted"/>
<comment type="caution">
    <text evidence="2">The sequence shown here is derived from an EMBL/GenBank/DDBJ whole genome shotgun (WGS) entry which is preliminary data.</text>
</comment>
<protein>
    <recommendedName>
        <fullName evidence="1">SIS domain-containing protein</fullName>
    </recommendedName>
</protein>